<accession>A0ABY7GX98</accession>
<protein>
    <submittedName>
        <fullName evidence="6">YcjF family protein</fullName>
    </submittedName>
</protein>
<evidence type="ECO:0000313" key="6">
    <source>
        <dbReference type="EMBL" id="WAS91505.1"/>
    </source>
</evidence>
<keyword evidence="7" id="KW-1185">Reference proteome</keyword>
<dbReference type="EMBL" id="CP114040">
    <property type="protein sequence ID" value="WAS91505.1"/>
    <property type="molecule type" value="Genomic_DNA"/>
</dbReference>
<reference evidence="6" key="1">
    <citation type="submission" date="2022-11" db="EMBL/GenBank/DDBJ databases">
        <title>Minimal conservation of predation-associated metabolite biosynthetic gene clusters underscores biosynthetic potential of Myxococcota including descriptions for ten novel species: Archangium lansinium sp. nov., Myxococcus landrumus sp. nov., Nannocystis bai.</title>
        <authorList>
            <person name="Ahearne A."/>
            <person name="Stevens C."/>
            <person name="Dowd S."/>
        </authorList>
    </citation>
    <scope>NUCLEOTIDE SEQUENCE</scope>
    <source>
        <strain evidence="6">Fl3</strain>
    </source>
</reference>
<dbReference type="RefSeq" id="WP_269033867.1">
    <property type="nucleotide sequence ID" value="NZ_CP114040.1"/>
</dbReference>
<feature type="transmembrane region" description="Helical" evidence="5">
    <location>
        <begin position="113"/>
        <end position="133"/>
    </location>
</feature>
<keyword evidence="2 5" id="KW-0812">Transmembrane</keyword>
<keyword evidence="4 5" id="KW-0472">Membrane</keyword>
<evidence type="ECO:0000256" key="4">
    <source>
        <dbReference type="ARBA" id="ARBA00023136"/>
    </source>
</evidence>
<dbReference type="Proteomes" id="UP001164459">
    <property type="component" value="Chromosome"/>
</dbReference>
<dbReference type="Pfam" id="PF05128">
    <property type="entry name" value="DUF697"/>
    <property type="match status" value="1"/>
</dbReference>
<evidence type="ECO:0000256" key="5">
    <source>
        <dbReference type="SAM" id="Phobius"/>
    </source>
</evidence>
<evidence type="ECO:0000256" key="1">
    <source>
        <dbReference type="ARBA" id="ARBA00004141"/>
    </source>
</evidence>
<sequence>MSSVTPPTVESKVEPPDAADTAVLTDLADTRGEQARQLIRRQVYWSLGLGAIPIPFVDAAGVLASQLKMIRDLSQVYGVEFSESRSRAIVGSLIAALGAQTLSYAFVASVFKLVPALGPAFGLVAMPIAAAALTQTVGNVFMMHFESGGTLLNFDAVAMRDHFRQEFARNKLVVEEIRRGKPSQSGSKRPFTP</sequence>
<gene>
    <name evidence="6" type="ORF">O0S08_35430</name>
</gene>
<organism evidence="6 7">
    <name type="scientific">Nannocystis punicea</name>
    <dbReference type="NCBI Taxonomy" id="2995304"/>
    <lineage>
        <taxon>Bacteria</taxon>
        <taxon>Pseudomonadati</taxon>
        <taxon>Myxococcota</taxon>
        <taxon>Polyangia</taxon>
        <taxon>Nannocystales</taxon>
        <taxon>Nannocystaceae</taxon>
        <taxon>Nannocystis</taxon>
    </lineage>
</organism>
<proteinExistence type="predicted"/>
<evidence type="ECO:0000313" key="7">
    <source>
        <dbReference type="Proteomes" id="UP001164459"/>
    </source>
</evidence>
<evidence type="ECO:0000256" key="3">
    <source>
        <dbReference type="ARBA" id="ARBA00022989"/>
    </source>
</evidence>
<name>A0ABY7GX98_9BACT</name>
<comment type="subcellular location">
    <subcellularLocation>
        <location evidence="1">Membrane</location>
        <topology evidence="1">Multi-pass membrane protein</topology>
    </subcellularLocation>
</comment>
<evidence type="ECO:0000256" key="2">
    <source>
        <dbReference type="ARBA" id="ARBA00022692"/>
    </source>
</evidence>
<keyword evidence="3 5" id="KW-1133">Transmembrane helix</keyword>
<dbReference type="InterPro" id="IPR021147">
    <property type="entry name" value="DUF697"/>
</dbReference>
<feature type="transmembrane region" description="Helical" evidence="5">
    <location>
        <begin position="88"/>
        <end position="107"/>
    </location>
</feature>
<feature type="transmembrane region" description="Helical" evidence="5">
    <location>
        <begin position="43"/>
        <end position="67"/>
    </location>
</feature>